<name>A0A2H4J626_9CAUD</name>
<dbReference type="EMBL" id="MF417868">
    <property type="protein sequence ID" value="ASN67926.1"/>
    <property type="molecule type" value="Genomic_DNA"/>
</dbReference>
<proteinExistence type="predicted"/>
<protein>
    <submittedName>
        <fullName evidence="1">Uncharacterized protein</fullName>
    </submittedName>
</protein>
<gene>
    <name evidence="1" type="ORF">7AX1_96</name>
</gene>
<accession>A0A2H4J626</accession>
<organism evidence="1">
    <name type="scientific">uncultured Caudovirales phage</name>
    <dbReference type="NCBI Taxonomy" id="2100421"/>
    <lineage>
        <taxon>Viruses</taxon>
        <taxon>Duplodnaviria</taxon>
        <taxon>Heunggongvirae</taxon>
        <taxon>Uroviricota</taxon>
        <taxon>Caudoviricetes</taxon>
        <taxon>Peduoviridae</taxon>
        <taxon>Maltschvirus</taxon>
        <taxon>Maltschvirus maltsch</taxon>
    </lineage>
</organism>
<sequence length="64" mass="7810">MSNIYIILYKHQNYIDGDSSWVEEIYFTDKNKAIKYLENNGYEHEQDDMYVKLWTEAEIKLLNK</sequence>
<evidence type="ECO:0000313" key="1">
    <source>
        <dbReference type="EMBL" id="ASN67926.1"/>
    </source>
</evidence>
<reference evidence="1" key="1">
    <citation type="submission" date="2017-06" db="EMBL/GenBank/DDBJ databases">
        <title>Novel phages from South African skin metaviromes.</title>
        <authorList>
            <person name="van Zyl L.J."/>
            <person name="Abrahams Y."/>
            <person name="Stander E.A."/>
            <person name="Kirby B.M."/>
            <person name="Clavaud C."/>
            <person name="Farcet C."/>
            <person name="Breton L."/>
            <person name="Trindade M.I."/>
        </authorList>
    </citation>
    <scope>NUCLEOTIDE SEQUENCE</scope>
</reference>